<evidence type="ECO:0000313" key="1">
    <source>
        <dbReference type="EMBL" id="JAH80487.1"/>
    </source>
</evidence>
<name>A0A0E9VR50_ANGAN</name>
<reference evidence="1" key="1">
    <citation type="submission" date="2014-11" db="EMBL/GenBank/DDBJ databases">
        <authorList>
            <person name="Amaro Gonzalez C."/>
        </authorList>
    </citation>
    <scope>NUCLEOTIDE SEQUENCE</scope>
</reference>
<dbReference type="EMBL" id="GBXM01028090">
    <property type="protein sequence ID" value="JAH80487.1"/>
    <property type="molecule type" value="Transcribed_RNA"/>
</dbReference>
<protein>
    <submittedName>
        <fullName evidence="1">Uncharacterized protein</fullName>
    </submittedName>
</protein>
<organism evidence="1">
    <name type="scientific">Anguilla anguilla</name>
    <name type="common">European freshwater eel</name>
    <name type="synonym">Muraena anguilla</name>
    <dbReference type="NCBI Taxonomy" id="7936"/>
    <lineage>
        <taxon>Eukaryota</taxon>
        <taxon>Metazoa</taxon>
        <taxon>Chordata</taxon>
        <taxon>Craniata</taxon>
        <taxon>Vertebrata</taxon>
        <taxon>Euteleostomi</taxon>
        <taxon>Actinopterygii</taxon>
        <taxon>Neopterygii</taxon>
        <taxon>Teleostei</taxon>
        <taxon>Anguilliformes</taxon>
        <taxon>Anguillidae</taxon>
        <taxon>Anguilla</taxon>
    </lineage>
</organism>
<sequence length="33" mass="3673">MLALSPSMLQKNSKIASTSHIKLPAKKCYNTMH</sequence>
<dbReference type="AlphaFoldDB" id="A0A0E9VR50"/>
<proteinExistence type="predicted"/>
<reference evidence="1" key="2">
    <citation type="journal article" date="2015" name="Fish Shellfish Immunol.">
        <title>Early steps in the European eel (Anguilla anguilla)-Vibrio vulnificus interaction in the gills: Role of the RtxA13 toxin.</title>
        <authorList>
            <person name="Callol A."/>
            <person name="Pajuelo D."/>
            <person name="Ebbesson L."/>
            <person name="Teles M."/>
            <person name="MacKenzie S."/>
            <person name="Amaro C."/>
        </authorList>
    </citation>
    <scope>NUCLEOTIDE SEQUENCE</scope>
</reference>
<accession>A0A0E9VR50</accession>